<accession>A0A7W3SQH1</accession>
<keyword evidence="5" id="KW-1185">Reference proteome</keyword>
<dbReference type="SUPFAM" id="SSF56349">
    <property type="entry name" value="DNA breaking-rejoining enzymes"/>
    <property type="match status" value="1"/>
</dbReference>
<evidence type="ECO:0000259" key="3">
    <source>
        <dbReference type="PROSITE" id="PS51900"/>
    </source>
</evidence>
<comment type="caution">
    <text evidence="4">The sequence shown here is derived from an EMBL/GenBank/DDBJ whole genome shotgun (WGS) entry which is preliminary data.</text>
</comment>
<protein>
    <recommendedName>
        <fullName evidence="3">Core-binding (CB) domain-containing protein</fullName>
    </recommendedName>
</protein>
<evidence type="ECO:0000256" key="1">
    <source>
        <dbReference type="ARBA" id="ARBA00023125"/>
    </source>
</evidence>
<dbReference type="GO" id="GO:0003677">
    <property type="term" value="F:DNA binding"/>
    <property type="evidence" value="ECO:0007669"/>
    <property type="project" value="UniProtKB-UniRule"/>
</dbReference>
<dbReference type="GO" id="GO:0015074">
    <property type="term" value="P:DNA integration"/>
    <property type="evidence" value="ECO:0007669"/>
    <property type="project" value="InterPro"/>
</dbReference>
<reference evidence="4 5" key="1">
    <citation type="submission" date="2020-08" db="EMBL/GenBank/DDBJ databases">
        <title>Genomic Encyclopedia of Type Strains, Phase III (KMG-III): the genomes of soil and plant-associated and newly described type strains.</title>
        <authorList>
            <person name="Whitman W."/>
        </authorList>
    </citation>
    <scope>NUCLEOTIDE SEQUENCE [LARGE SCALE GENOMIC DNA]</scope>
    <source>
        <strain evidence="4 5">CECT 8693</strain>
    </source>
</reference>
<dbReference type="EMBL" id="JACJIP010000003">
    <property type="protein sequence ID" value="MBA9084357.1"/>
    <property type="molecule type" value="Genomic_DNA"/>
</dbReference>
<dbReference type="InterPro" id="IPR010998">
    <property type="entry name" value="Integrase_recombinase_N"/>
</dbReference>
<dbReference type="PROSITE" id="PS51900">
    <property type="entry name" value="CB"/>
    <property type="match status" value="1"/>
</dbReference>
<dbReference type="InterPro" id="IPR011010">
    <property type="entry name" value="DNA_brk_join_enz"/>
</dbReference>
<dbReference type="Gene3D" id="1.10.150.130">
    <property type="match status" value="1"/>
</dbReference>
<organism evidence="4 5">
    <name type="scientific">Fontibacillus solani</name>
    <dbReference type="NCBI Taxonomy" id="1572857"/>
    <lineage>
        <taxon>Bacteria</taxon>
        <taxon>Bacillati</taxon>
        <taxon>Bacillota</taxon>
        <taxon>Bacilli</taxon>
        <taxon>Bacillales</taxon>
        <taxon>Paenibacillaceae</taxon>
        <taxon>Fontibacillus</taxon>
    </lineage>
</organism>
<dbReference type="Pfam" id="PF14659">
    <property type="entry name" value="Phage_int_SAM_3"/>
    <property type="match status" value="1"/>
</dbReference>
<name>A0A7W3SQH1_9BACL</name>
<evidence type="ECO:0000256" key="2">
    <source>
        <dbReference type="PROSITE-ProRule" id="PRU01248"/>
    </source>
</evidence>
<evidence type="ECO:0000313" key="5">
    <source>
        <dbReference type="Proteomes" id="UP000567067"/>
    </source>
</evidence>
<dbReference type="InterPro" id="IPR044068">
    <property type="entry name" value="CB"/>
</dbReference>
<keyword evidence="1 2" id="KW-0238">DNA-binding</keyword>
<dbReference type="Proteomes" id="UP000567067">
    <property type="component" value="Unassembled WGS sequence"/>
</dbReference>
<feature type="domain" description="Core-binding (CB)" evidence="3">
    <location>
        <begin position="114"/>
        <end position="206"/>
    </location>
</feature>
<dbReference type="AlphaFoldDB" id="A0A7W3SQH1"/>
<evidence type="ECO:0000313" key="4">
    <source>
        <dbReference type="EMBL" id="MBA9084357.1"/>
    </source>
</evidence>
<sequence>MDPLTGILIHMENSKNKEYLMTDSVAPSSQTTALIHLALNLWNGYKFDLAEGLSLWDQDLLNVAFQAIDLRRGTPFFKPNMLKTTKRLKDFLNEELVKFKIEVEAGEYIAPEKMTFASFIQEWEVKYAQKHLAEKTLYTYRSHLKTRILQTFGHLKLDQIKTIHIVTFLDSLTKDGARLGYRKGNLSTGTIEINHRVLKNVFSRAYEWKLIKKNPLLV</sequence>
<gene>
    <name evidence="4" type="ORF">FHR92_000811</name>
</gene>
<dbReference type="RefSeq" id="WP_246334061.1">
    <property type="nucleotide sequence ID" value="NZ_JACJIP010000003.1"/>
</dbReference>
<dbReference type="InterPro" id="IPR004107">
    <property type="entry name" value="Integrase_SAM-like_N"/>
</dbReference>
<proteinExistence type="predicted"/>